<dbReference type="BioCyc" id="AURANTIMONAS:SI859A1_03061-MONOMER"/>
<dbReference type="Gene3D" id="3.40.1160.10">
    <property type="entry name" value="Acetylglutamate kinase-like"/>
    <property type="match status" value="1"/>
</dbReference>
<comment type="caution">
    <text evidence="2">The sequence shown here is derived from an EMBL/GenBank/DDBJ whole genome shotgun (WGS) entry which is preliminary data.</text>
</comment>
<accession>Q1YFW7</accession>
<protein>
    <submittedName>
        <fullName evidence="2">Putative amino acid kinase</fullName>
    </submittedName>
</protein>
<keyword evidence="2" id="KW-0418">Kinase</keyword>
<dbReference type="GO" id="GO:0016301">
    <property type="term" value="F:kinase activity"/>
    <property type="evidence" value="ECO:0007669"/>
    <property type="project" value="UniProtKB-KW"/>
</dbReference>
<evidence type="ECO:0000313" key="2">
    <source>
        <dbReference type="EMBL" id="EAS49458.1"/>
    </source>
</evidence>
<dbReference type="InterPro" id="IPR001048">
    <property type="entry name" value="Asp/Glu/Uridylate_kinase"/>
</dbReference>
<sequence length="236" mass="25123">MAGLAVTRWPREWQSVARGSFVDNILVVKFGGSYATTPDLLRWLKAIEATRMPVVIVPGGGPFAEAVRRYQPRIGFNDATAHEMAILAMEQFGLALVGLGSRLVRASDDAGIAAALERGDIPVWMPRQMALAAPEIDRDWSVTSDSLAAWLADHIPGARLFLIKQIDLPDDSTLAALAGAEIVDEAFSRVLGEATDLYVAGPADLSTAGINLGEGTIPGRRILRQPMPAPAASTPA</sequence>
<dbReference type="EMBL" id="AAPJ01000005">
    <property type="protein sequence ID" value="EAS49458.1"/>
    <property type="molecule type" value="Genomic_DNA"/>
</dbReference>
<evidence type="ECO:0000259" key="1">
    <source>
        <dbReference type="Pfam" id="PF00696"/>
    </source>
</evidence>
<evidence type="ECO:0000313" key="3">
    <source>
        <dbReference type="Proteomes" id="UP000000321"/>
    </source>
</evidence>
<dbReference type="SUPFAM" id="SSF53633">
    <property type="entry name" value="Carbamate kinase-like"/>
    <property type="match status" value="1"/>
</dbReference>
<organism evidence="2 3">
    <name type="scientific">Aurantimonas manganoxydans (strain ATCC BAA-1229 / DSM 21871 / SI85-9A1)</name>
    <dbReference type="NCBI Taxonomy" id="287752"/>
    <lineage>
        <taxon>Bacteria</taxon>
        <taxon>Pseudomonadati</taxon>
        <taxon>Pseudomonadota</taxon>
        <taxon>Alphaproteobacteria</taxon>
        <taxon>Hyphomicrobiales</taxon>
        <taxon>Aurantimonadaceae</taxon>
        <taxon>Aurantimonas</taxon>
    </lineage>
</organism>
<gene>
    <name evidence="2" type="ORF">SI859A1_03061</name>
</gene>
<dbReference type="Pfam" id="PF00696">
    <property type="entry name" value="AA_kinase"/>
    <property type="match status" value="1"/>
</dbReference>
<name>Q1YFW7_AURMS</name>
<keyword evidence="3" id="KW-1185">Reference proteome</keyword>
<dbReference type="HOGENOM" id="CLU_089197_1_0_5"/>
<keyword evidence="2" id="KW-0808">Transferase</keyword>
<feature type="domain" description="Aspartate/glutamate/uridylate kinase" evidence="1">
    <location>
        <begin position="25"/>
        <end position="166"/>
    </location>
</feature>
<reference evidence="2 3" key="1">
    <citation type="journal article" date="2008" name="Appl. Environ. Microbiol.">
        <title>Genomic insights into Mn(II) oxidation by the marine alphaproteobacterium Aurantimonas sp. strain SI85-9A1.</title>
        <authorList>
            <person name="Dick G.J."/>
            <person name="Podell S."/>
            <person name="Johnson H.A."/>
            <person name="Rivera-Espinoza Y."/>
            <person name="Bernier-Latmani R."/>
            <person name="McCarthy J.K."/>
            <person name="Torpey J.W."/>
            <person name="Clement B.G."/>
            <person name="Gaasterland T."/>
            <person name="Tebo B.M."/>
        </authorList>
    </citation>
    <scope>NUCLEOTIDE SEQUENCE [LARGE SCALE GENOMIC DNA]</scope>
    <source>
        <strain evidence="2 3">SI85-9A1</strain>
    </source>
</reference>
<dbReference type="Proteomes" id="UP000000321">
    <property type="component" value="Unassembled WGS sequence"/>
</dbReference>
<dbReference type="InterPro" id="IPR036393">
    <property type="entry name" value="AceGlu_kinase-like_sf"/>
</dbReference>
<dbReference type="AlphaFoldDB" id="Q1YFW7"/>
<proteinExistence type="predicted"/>